<comment type="similarity">
    <text evidence="2">Belongs to the type II topoisomerase GyrA/ParC subunit family.</text>
</comment>
<dbReference type="Pfam" id="PF03989">
    <property type="entry name" value="DNA_gyraseA_C"/>
    <property type="match status" value="2"/>
</dbReference>
<keyword evidence="4 7" id="KW-0799">Topoisomerase</keyword>
<keyword evidence="6 7" id="KW-0413">Isomerase</keyword>
<feature type="region of interest" description="Disordered" evidence="8">
    <location>
        <begin position="814"/>
        <end position="842"/>
    </location>
</feature>
<dbReference type="PANTHER" id="PTHR43493:SF5">
    <property type="entry name" value="DNA GYRASE SUBUNIT A, CHLOROPLASTIC_MITOCHONDRIAL"/>
    <property type="match status" value="1"/>
</dbReference>
<evidence type="ECO:0000256" key="5">
    <source>
        <dbReference type="ARBA" id="ARBA00023125"/>
    </source>
</evidence>
<evidence type="ECO:0000256" key="8">
    <source>
        <dbReference type="SAM" id="MobiDB-lite"/>
    </source>
</evidence>
<dbReference type="Gene3D" id="3.90.199.10">
    <property type="entry name" value="Topoisomerase II, domain 5"/>
    <property type="match status" value="1"/>
</dbReference>
<dbReference type="SUPFAM" id="SSF101904">
    <property type="entry name" value="GyrA/ParC C-terminal domain-like"/>
    <property type="match status" value="1"/>
</dbReference>
<dbReference type="InterPro" id="IPR006691">
    <property type="entry name" value="GyrA/parC_rep"/>
</dbReference>
<evidence type="ECO:0000256" key="2">
    <source>
        <dbReference type="ARBA" id="ARBA00008263"/>
    </source>
</evidence>
<evidence type="ECO:0000256" key="6">
    <source>
        <dbReference type="ARBA" id="ARBA00023235"/>
    </source>
</evidence>
<reference evidence="10 11" key="1">
    <citation type="submission" date="2024-10" db="EMBL/GenBank/DDBJ databases">
        <title>The Natural Products Discovery Center: Release of the First 8490 Sequenced Strains for Exploring Actinobacteria Biosynthetic Diversity.</title>
        <authorList>
            <person name="Kalkreuter E."/>
            <person name="Kautsar S.A."/>
            <person name="Yang D."/>
            <person name="Bader C.D."/>
            <person name="Teijaro C.N."/>
            <person name="Fluegel L."/>
            <person name="Davis C.M."/>
            <person name="Simpson J.R."/>
            <person name="Lauterbach L."/>
            <person name="Steele A.D."/>
            <person name="Gui C."/>
            <person name="Meng S."/>
            <person name="Li G."/>
            <person name="Viehrig K."/>
            <person name="Ye F."/>
            <person name="Su P."/>
            <person name="Kiefer A.F."/>
            <person name="Nichols A."/>
            <person name="Cepeda A.J."/>
            <person name="Yan W."/>
            <person name="Fan B."/>
            <person name="Jiang Y."/>
            <person name="Adhikari A."/>
            <person name="Zheng C.-J."/>
            <person name="Schuster L."/>
            <person name="Cowan T.M."/>
            <person name="Smanski M.J."/>
            <person name="Chevrette M.G."/>
            <person name="De Carvalho L.P.S."/>
            <person name="Shen B."/>
        </authorList>
    </citation>
    <scope>NUCLEOTIDE SEQUENCE [LARGE SCALE GENOMIC DNA]</scope>
    <source>
        <strain evidence="10 11">NPDC050545</strain>
    </source>
</reference>
<dbReference type="Gene3D" id="2.120.10.90">
    <property type="entry name" value="DNA gyrase/topoisomerase IV, subunit A, C-terminal"/>
    <property type="match status" value="1"/>
</dbReference>
<dbReference type="InterPro" id="IPR013757">
    <property type="entry name" value="Topo_IIA_A_a_sf"/>
</dbReference>
<dbReference type="SMART" id="SM00434">
    <property type="entry name" value="TOP4c"/>
    <property type="match status" value="1"/>
</dbReference>
<dbReference type="InterPro" id="IPR050220">
    <property type="entry name" value="Type_II_DNA_Topoisomerases"/>
</dbReference>
<evidence type="ECO:0000256" key="4">
    <source>
        <dbReference type="ARBA" id="ARBA00023029"/>
    </source>
</evidence>
<dbReference type="InterPro" id="IPR002205">
    <property type="entry name" value="Topo_IIA_dom_A"/>
</dbReference>
<evidence type="ECO:0000256" key="7">
    <source>
        <dbReference type="PROSITE-ProRule" id="PRU01384"/>
    </source>
</evidence>
<sequence length="842" mass="90445">MFDMARRTTTPPPEDFEERIVDIDVSSEMRTSFLEYAYSVIYQRALPDARDGLKPVQRRILYSMSEMGLRPDRGHVKCSRVVGDVMGKLHPHGDTAIYDALVRLAQPFSMRLPLVDGHGNFGSPDDLPAAMRYTEARLAPAAMLMVESLDEDTVDFKPNYDGQETEPTVMPAAFPNLLVNGTTGIAVGMATNMAPHNLGEVVAAARHLIKKPGASLDELMRYVPGPDLPTGGSIIGLQGIRDAYESGRGTFRMRAKCTVEQITPRRKGIVVTELPYAVGPERVVTKIKDLVTSKKLQGIADLKDLTDRHKGLRLVIEIKNGFVPEAVLEELYRLTPMEETFGINNVALVDGEPRTLGLRELLQVYVDHRLDVVRRRSEYRRRKREERLHLVDGLIVALLNIDEVIQVIRSSDDSAQARQRLMEVFDLTDVQAAYILDTPLRRLTRYDKLELDREKAQLSEEIAELSAILASPERLRQVVSAELAEVAKKYGTPRRTVLLESAGVARTPATSTSLMIADDPCLVLLSSTGLLARTPDAAPLPGEGERAAHDVLVSTVRSTALGNVGVVTSEGRMVRVAVADLPTLPPSANPPSLSGGHPVAEYITLNPGETVVGLGSMDPDSPGLALGTAQGVVKRVVPEYPGNRDDFEVITLKEGDAVIGAVELDSDEADLVFITTDAQLLRFSAASVRPQGRPAGGMAGIRLDGTATALFFGALDPSRPAHVVTVAGSATALPGTQVGGGKVADYAEFPSKGRATGGVRAQRFLKGEDTLLLAWAGPAPAKAVSATGKPISLPDEIGRRDGSGVRLTHTIGAVGGSLGAGEPVERAAPAPEADGTAADELF</sequence>
<dbReference type="PANTHER" id="PTHR43493">
    <property type="entry name" value="DNA GYRASE/TOPOISOMERASE SUBUNIT A"/>
    <property type="match status" value="1"/>
</dbReference>
<evidence type="ECO:0000256" key="1">
    <source>
        <dbReference type="ARBA" id="ARBA00000185"/>
    </source>
</evidence>
<evidence type="ECO:0000259" key="9">
    <source>
        <dbReference type="PROSITE" id="PS52040"/>
    </source>
</evidence>
<name>A0ABW7Z8I7_9ACTN</name>
<dbReference type="EMBL" id="JBITGY010000014">
    <property type="protein sequence ID" value="MFI6504356.1"/>
    <property type="molecule type" value="Genomic_DNA"/>
</dbReference>
<dbReference type="InterPro" id="IPR013760">
    <property type="entry name" value="Topo_IIA-like_dom_sf"/>
</dbReference>
<dbReference type="Gene3D" id="1.10.268.10">
    <property type="entry name" value="Topoisomerase, domain 3"/>
    <property type="match status" value="1"/>
</dbReference>
<dbReference type="InterPro" id="IPR013758">
    <property type="entry name" value="Topo_IIA_A/C_ab"/>
</dbReference>
<evidence type="ECO:0000313" key="10">
    <source>
        <dbReference type="EMBL" id="MFI6504356.1"/>
    </source>
</evidence>
<gene>
    <name evidence="10" type="ORF">ACIBG2_43720</name>
</gene>
<protein>
    <recommendedName>
        <fullName evidence="3">DNA topoisomerase (ATP-hydrolyzing)</fullName>
        <ecNumber evidence="3">5.6.2.2</ecNumber>
    </recommendedName>
</protein>
<proteinExistence type="inferred from homology"/>
<dbReference type="SUPFAM" id="SSF56719">
    <property type="entry name" value="Type II DNA topoisomerase"/>
    <property type="match status" value="1"/>
</dbReference>
<comment type="caution">
    <text evidence="10">The sequence shown here is derived from an EMBL/GenBank/DDBJ whole genome shotgun (WGS) entry which is preliminary data.</text>
</comment>
<dbReference type="RefSeq" id="WP_397090104.1">
    <property type="nucleotide sequence ID" value="NZ_JBITGY010000014.1"/>
</dbReference>
<evidence type="ECO:0000313" key="11">
    <source>
        <dbReference type="Proteomes" id="UP001612741"/>
    </source>
</evidence>
<dbReference type="Gene3D" id="3.30.1360.40">
    <property type="match status" value="1"/>
</dbReference>
<dbReference type="Pfam" id="PF00521">
    <property type="entry name" value="DNA_topoisoIV"/>
    <property type="match status" value="1"/>
</dbReference>
<accession>A0ABW7Z8I7</accession>
<dbReference type="InterPro" id="IPR035516">
    <property type="entry name" value="Gyrase/topoIV_suA_C"/>
</dbReference>
<dbReference type="Proteomes" id="UP001612741">
    <property type="component" value="Unassembled WGS sequence"/>
</dbReference>
<keyword evidence="5 7" id="KW-0238">DNA-binding</keyword>
<keyword evidence="11" id="KW-1185">Reference proteome</keyword>
<dbReference type="CDD" id="cd00187">
    <property type="entry name" value="TOP4c"/>
    <property type="match status" value="1"/>
</dbReference>
<feature type="active site" description="O-(5'-phospho-DNA)-tyrosine intermediate" evidence="7">
    <location>
        <position position="133"/>
    </location>
</feature>
<organism evidence="10 11">
    <name type="scientific">Nonomuraea typhae</name>
    <dbReference type="NCBI Taxonomy" id="2603600"/>
    <lineage>
        <taxon>Bacteria</taxon>
        <taxon>Bacillati</taxon>
        <taxon>Actinomycetota</taxon>
        <taxon>Actinomycetes</taxon>
        <taxon>Streptosporangiales</taxon>
        <taxon>Streptosporangiaceae</taxon>
        <taxon>Nonomuraea</taxon>
    </lineage>
</organism>
<dbReference type="NCBIfam" id="NF004044">
    <property type="entry name" value="PRK05561.1"/>
    <property type="match status" value="1"/>
</dbReference>
<comment type="catalytic activity">
    <reaction evidence="1 7">
        <text>ATP-dependent breakage, passage and rejoining of double-stranded DNA.</text>
        <dbReference type="EC" id="5.6.2.2"/>
    </reaction>
</comment>
<feature type="domain" description="Topo IIA-type catalytic" evidence="9">
    <location>
        <begin position="46"/>
        <end position="514"/>
    </location>
</feature>
<evidence type="ECO:0000256" key="3">
    <source>
        <dbReference type="ARBA" id="ARBA00012895"/>
    </source>
</evidence>
<feature type="compositionally biased region" description="Low complexity" evidence="8">
    <location>
        <begin position="820"/>
        <end position="842"/>
    </location>
</feature>
<dbReference type="PROSITE" id="PS52040">
    <property type="entry name" value="TOPO_IIA"/>
    <property type="match status" value="1"/>
</dbReference>
<dbReference type="EC" id="5.6.2.2" evidence="3"/>